<feature type="compositionally biased region" description="Low complexity" evidence="5">
    <location>
        <begin position="479"/>
        <end position="509"/>
    </location>
</feature>
<evidence type="ECO:0000256" key="4">
    <source>
        <dbReference type="ARBA" id="ARBA00033418"/>
    </source>
</evidence>
<dbReference type="GO" id="GO:0003885">
    <property type="term" value="F:D-arabinono-1,4-lactone oxidase activity"/>
    <property type="evidence" value="ECO:0007669"/>
    <property type="project" value="UniProtKB-EC"/>
</dbReference>
<dbReference type="PROSITE" id="PS51387">
    <property type="entry name" value="FAD_PCMH"/>
    <property type="match status" value="1"/>
</dbReference>
<evidence type="ECO:0000259" key="6">
    <source>
        <dbReference type="PROSITE" id="PS51387"/>
    </source>
</evidence>
<dbReference type="GO" id="GO:0016020">
    <property type="term" value="C:membrane"/>
    <property type="evidence" value="ECO:0007669"/>
    <property type="project" value="InterPro"/>
</dbReference>
<dbReference type="InterPro" id="IPR016167">
    <property type="entry name" value="FAD-bd_PCMH_sub1"/>
</dbReference>
<dbReference type="GO" id="GO:0005739">
    <property type="term" value="C:mitochondrion"/>
    <property type="evidence" value="ECO:0007669"/>
    <property type="project" value="TreeGrafter"/>
</dbReference>
<comment type="pathway">
    <text evidence="1">Cofactor biosynthesis; D-erythroascorbate biosynthesis; dehydro-D-arabinono-1,4-lactone from D-arabinose: step 2/2.</text>
</comment>
<proteinExistence type="predicted"/>
<feature type="compositionally biased region" description="Basic and acidic residues" evidence="5">
    <location>
        <begin position="419"/>
        <end position="435"/>
    </location>
</feature>
<dbReference type="Gene3D" id="3.30.465.10">
    <property type="match status" value="1"/>
</dbReference>
<keyword evidence="3" id="KW-0560">Oxidoreductase</keyword>
<dbReference type="InterPro" id="IPR006094">
    <property type="entry name" value="Oxid_FAD_bind_N"/>
</dbReference>
<dbReference type="HOGENOM" id="CLU_003896_4_0_1"/>
<dbReference type="InterPro" id="IPR016169">
    <property type="entry name" value="FAD-bd_PCMH_sub2"/>
</dbReference>
<evidence type="ECO:0000313" key="7">
    <source>
        <dbReference type="EMBL" id="KIK61043.1"/>
    </source>
</evidence>
<dbReference type="Gene3D" id="3.30.43.10">
    <property type="entry name" value="Uridine Diphospho-n-acetylenolpyruvylglucosamine Reductase, domain 2"/>
    <property type="match status" value="1"/>
</dbReference>
<dbReference type="Pfam" id="PF01565">
    <property type="entry name" value="FAD_binding_4"/>
    <property type="match status" value="1"/>
</dbReference>
<protein>
    <recommendedName>
        <fullName evidence="2">D-arabinono-1,4-lactone oxidase</fullName>
        <ecNumber evidence="2">1.1.3.37</ecNumber>
    </recommendedName>
    <alternativeName>
        <fullName evidence="4">L-galactono-gamma-lactone oxidase</fullName>
    </alternativeName>
</protein>
<dbReference type="Gene3D" id="3.30.70.2520">
    <property type="match status" value="1"/>
</dbReference>
<dbReference type="OrthoDB" id="610608at2759"/>
<dbReference type="PANTHER" id="PTHR43762:SF1">
    <property type="entry name" value="D-ARABINONO-1,4-LACTONE OXIDASE"/>
    <property type="match status" value="1"/>
</dbReference>
<feature type="compositionally biased region" description="Low complexity" evidence="5">
    <location>
        <begin position="436"/>
        <end position="446"/>
    </location>
</feature>
<sequence length="551" mass="62233">MSLQPDIDLPTTPLSQLYEILLPITVPSSSPKARFTNWVKTFVCTSPAVFEPRSEYECQVILELARKEGKAVRVTGVGQSPSDLRRSNEFMLRTTYLNRILSVDKEKRRVIVEGGITLHDLHIALVKNDLPTINLGSIPNQSLAGIVTTASYRSGIEYGVMSTAIVSLTLLLANGSRVQCSRSEQPDLFLATTCGLGSTGIILNIELDVELSFHLDAFESRSFARTVTSLDQIVRFLEHTRIFWVPATDNMCISTLSRTNESKRYGTSWIYDSLKKYPIVQLLLFLRIYIRKFKTWAAWLASWFFSSGLPRGDDSYCISNVDDRTFRHTAWTILFEDMKPCLRELRKHFHETFDNPRERPYFSIEIHFSAPDGIWPSPSYDQKTCWIGMVQCKSYHFSVPYGRLFDGFERILSRYQDRPHRTKAHKLDTKEEVTQQREQGSESQGSLEEHWENHARSSQSNQLHTGSITREHSESEALSSIPPHTSSFSSSQPLAMASPHSFSSASVHSIQGSQINSAANNMNTTNNHPPNIVNNGGSVTVFNIHYGSGHA</sequence>
<dbReference type="Proteomes" id="UP000053593">
    <property type="component" value="Unassembled WGS sequence"/>
</dbReference>
<evidence type="ECO:0000256" key="1">
    <source>
        <dbReference type="ARBA" id="ARBA00005083"/>
    </source>
</evidence>
<dbReference type="EC" id="1.1.3.37" evidence="2"/>
<dbReference type="InterPro" id="IPR007173">
    <property type="entry name" value="ALO_C"/>
</dbReference>
<dbReference type="SUPFAM" id="SSF56176">
    <property type="entry name" value="FAD-binding/transporter-associated domain-like"/>
    <property type="match status" value="1"/>
</dbReference>
<name>A0A0D0CXR9_9AGAR</name>
<feature type="region of interest" description="Disordered" evidence="5">
    <location>
        <begin position="419"/>
        <end position="509"/>
    </location>
</feature>
<dbReference type="InterPro" id="IPR010031">
    <property type="entry name" value="FAD_lactone_oxidase-like"/>
</dbReference>
<dbReference type="InterPro" id="IPR036318">
    <property type="entry name" value="FAD-bd_PCMH-like_sf"/>
</dbReference>
<dbReference type="EMBL" id="KN834772">
    <property type="protein sequence ID" value="KIK61043.1"/>
    <property type="molecule type" value="Genomic_DNA"/>
</dbReference>
<evidence type="ECO:0000256" key="2">
    <source>
        <dbReference type="ARBA" id="ARBA00013136"/>
    </source>
</evidence>
<reference evidence="7 8" key="1">
    <citation type="submission" date="2014-04" db="EMBL/GenBank/DDBJ databases">
        <title>Evolutionary Origins and Diversification of the Mycorrhizal Mutualists.</title>
        <authorList>
            <consortium name="DOE Joint Genome Institute"/>
            <consortium name="Mycorrhizal Genomics Consortium"/>
            <person name="Kohler A."/>
            <person name="Kuo A."/>
            <person name="Nagy L.G."/>
            <person name="Floudas D."/>
            <person name="Copeland A."/>
            <person name="Barry K.W."/>
            <person name="Cichocki N."/>
            <person name="Veneault-Fourrey C."/>
            <person name="LaButti K."/>
            <person name="Lindquist E.A."/>
            <person name="Lipzen A."/>
            <person name="Lundell T."/>
            <person name="Morin E."/>
            <person name="Murat C."/>
            <person name="Riley R."/>
            <person name="Ohm R."/>
            <person name="Sun H."/>
            <person name="Tunlid A."/>
            <person name="Henrissat B."/>
            <person name="Grigoriev I.V."/>
            <person name="Hibbett D.S."/>
            <person name="Martin F."/>
        </authorList>
    </citation>
    <scope>NUCLEOTIDE SEQUENCE [LARGE SCALE GENOMIC DNA]</scope>
    <source>
        <strain evidence="7 8">FD-317 M1</strain>
    </source>
</reference>
<organism evidence="7 8">
    <name type="scientific">Collybiopsis luxurians FD-317 M1</name>
    <dbReference type="NCBI Taxonomy" id="944289"/>
    <lineage>
        <taxon>Eukaryota</taxon>
        <taxon>Fungi</taxon>
        <taxon>Dikarya</taxon>
        <taxon>Basidiomycota</taxon>
        <taxon>Agaricomycotina</taxon>
        <taxon>Agaricomycetes</taxon>
        <taxon>Agaricomycetidae</taxon>
        <taxon>Agaricales</taxon>
        <taxon>Marasmiineae</taxon>
        <taxon>Omphalotaceae</taxon>
        <taxon>Collybiopsis</taxon>
        <taxon>Collybiopsis luxurians</taxon>
    </lineage>
</organism>
<dbReference type="GO" id="GO:0071949">
    <property type="term" value="F:FAD binding"/>
    <property type="evidence" value="ECO:0007669"/>
    <property type="project" value="InterPro"/>
</dbReference>
<evidence type="ECO:0000256" key="5">
    <source>
        <dbReference type="SAM" id="MobiDB-lite"/>
    </source>
</evidence>
<dbReference type="UniPathway" id="UPA00771">
    <property type="reaction ID" value="UER00766"/>
</dbReference>
<keyword evidence="8" id="KW-1185">Reference proteome</keyword>
<dbReference type="InterPro" id="IPR016166">
    <property type="entry name" value="FAD-bd_PCMH"/>
</dbReference>
<evidence type="ECO:0000313" key="8">
    <source>
        <dbReference type="Proteomes" id="UP000053593"/>
    </source>
</evidence>
<dbReference type="PANTHER" id="PTHR43762">
    <property type="entry name" value="L-GULONOLACTONE OXIDASE"/>
    <property type="match status" value="1"/>
</dbReference>
<dbReference type="AlphaFoldDB" id="A0A0D0CXR9"/>
<feature type="domain" description="FAD-binding PCMH-type" evidence="6">
    <location>
        <begin position="42"/>
        <end position="212"/>
    </location>
</feature>
<evidence type="ECO:0000256" key="3">
    <source>
        <dbReference type="ARBA" id="ARBA00023002"/>
    </source>
</evidence>
<dbReference type="Pfam" id="PF04030">
    <property type="entry name" value="ALO"/>
    <property type="match status" value="1"/>
</dbReference>
<gene>
    <name evidence="7" type="ORF">GYMLUDRAFT_225236</name>
</gene>
<accession>A0A0D0CXR9</accession>
<feature type="compositionally biased region" description="Polar residues" evidence="5">
    <location>
        <begin position="456"/>
        <end position="468"/>
    </location>
</feature>